<comment type="caution">
    <text evidence="4">The sequence shown here is derived from an EMBL/GenBank/DDBJ whole genome shotgun (WGS) entry which is preliminary data.</text>
</comment>
<gene>
    <name evidence="4" type="ORF">FPZ49_08460</name>
</gene>
<dbReference type="GO" id="GO:0030420">
    <property type="term" value="P:establishment of competence for transformation"/>
    <property type="evidence" value="ECO:0007669"/>
    <property type="project" value="UniProtKB-KW"/>
</dbReference>
<evidence type="ECO:0000256" key="3">
    <source>
        <dbReference type="SAM" id="Phobius"/>
    </source>
</evidence>
<evidence type="ECO:0000256" key="1">
    <source>
        <dbReference type="ARBA" id="ARBA00004241"/>
    </source>
</evidence>
<comment type="subcellular location">
    <subcellularLocation>
        <location evidence="1">Cell surface</location>
    </subcellularLocation>
</comment>
<dbReference type="InterPro" id="IPR012902">
    <property type="entry name" value="N_methyl_site"/>
</dbReference>
<evidence type="ECO:0000313" key="5">
    <source>
        <dbReference type="Proteomes" id="UP000317036"/>
    </source>
</evidence>
<keyword evidence="5" id="KW-1185">Reference proteome</keyword>
<protein>
    <submittedName>
        <fullName evidence="4">Prepilin-type N-terminal cleavage/methylation domain-containing protein</fullName>
    </submittedName>
</protein>
<dbReference type="OrthoDB" id="2594125at2"/>
<keyword evidence="3" id="KW-1133">Transmembrane helix</keyword>
<keyword evidence="3" id="KW-0812">Transmembrane</keyword>
<name>A0A559KE71_9BACL</name>
<dbReference type="AlphaFoldDB" id="A0A559KE71"/>
<keyword evidence="3" id="KW-0472">Membrane</keyword>
<feature type="transmembrane region" description="Helical" evidence="3">
    <location>
        <begin position="13"/>
        <end position="38"/>
    </location>
</feature>
<evidence type="ECO:0000256" key="2">
    <source>
        <dbReference type="ARBA" id="ARBA00023287"/>
    </source>
</evidence>
<reference evidence="4 5" key="1">
    <citation type="submission" date="2019-07" db="EMBL/GenBank/DDBJ databases">
        <authorList>
            <person name="Kim J."/>
        </authorList>
    </citation>
    <scope>NUCLEOTIDE SEQUENCE [LARGE SCALE GENOMIC DNA]</scope>
    <source>
        <strain evidence="4 5">JC52</strain>
    </source>
</reference>
<dbReference type="RefSeq" id="WP_144845488.1">
    <property type="nucleotide sequence ID" value="NZ_VNJI01000008.1"/>
</dbReference>
<accession>A0A559KE71</accession>
<dbReference type="Proteomes" id="UP000317036">
    <property type="component" value="Unassembled WGS sequence"/>
</dbReference>
<keyword evidence="2" id="KW-0178">Competence</keyword>
<dbReference type="PROSITE" id="PS00409">
    <property type="entry name" value="PROKAR_NTER_METHYL"/>
    <property type="match status" value="1"/>
</dbReference>
<dbReference type="EMBL" id="VNJI01000008">
    <property type="protein sequence ID" value="TVY10418.1"/>
    <property type="molecule type" value="Genomic_DNA"/>
</dbReference>
<organism evidence="4 5">
    <name type="scientific">Paenibacillus cremeus</name>
    <dbReference type="NCBI Taxonomy" id="2163881"/>
    <lineage>
        <taxon>Bacteria</taxon>
        <taxon>Bacillati</taxon>
        <taxon>Bacillota</taxon>
        <taxon>Bacilli</taxon>
        <taxon>Bacillales</taxon>
        <taxon>Paenibacillaceae</taxon>
        <taxon>Paenibacillus</taxon>
    </lineage>
</organism>
<dbReference type="Pfam" id="PF07963">
    <property type="entry name" value="N_methyl"/>
    <property type="match status" value="1"/>
</dbReference>
<dbReference type="GO" id="GO:0009986">
    <property type="term" value="C:cell surface"/>
    <property type="evidence" value="ECO:0007669"/>
    <property type="project" value="UniProtKB-SubCell"/>
</dbReference>
<evidence type="ECO:0000313" key="4">
    <source>
        <dbReference type="EMBL" id="TVY10418.1"/>
    </source>
</evidence>
<sequence>MQQNEKGMTLIEVLAALLIFSMVTTLLYSFLVMGISIYKRVTVESQMRSQGDTLYSQIISELKDAIYVQQSQPDSEIRYAKKSADPKAYIELYVMKLIPDAVSGGRIEVRRAGASAGPPDQVFQLGSKFTIDGGSLTEVSHDLVQVRLTYIRSHSEALKVLDNPRLEIDSQIPLFRSD</sequence>
<dbReference type="NCBIfam" id="TIGR02532">
    <property type="entry name" value="IV_pilin_GFxxxE"/>
    <property type="match status" value="1"/>
</dbReference>
<proteinExistence type="predicted"/>